<proteinExistence type="predicted"/>
<gene>
    <name evidence="1" type="ORF">V2W30_19595</name>
</gene>
<dbReference type="Proteomes" id="UP001432251">
    <property type="component" value="Chromosome"/>
</dbReference>
<name>A0ACD5AHG8_9ACTN</name>
<sequence length="185" mass="19976">MIVETAPPAEPEEADLDEAGASEADQVPTEAPPKAPEVPPKEACEDDYFWESTAKYKDYRKGVGATQVNTNATSRTGKSSFTSEATGTVTVGVSGKLKTKASIAVAEIETEYSVNLSVSLTAKIGNTYTIDTPPHTTTNARCGVYRLKTAGYSQYHYANCTKGVKHNATLYSPHEISWYVWEAKA</sequence>
<dbReference type="EMBL" id="CP146022">
    <property type="protein sequence ID" value="WWQ65308.1"/>
    <property type="molecule type" value="Genomic_DNA"/>
</dbReference>
<reference evidence="1" key="1">
    <citation type="journal article" date="2025" name="Int. J. Syst. Evol. Microbiol.">
        <title>Streptomyces citrinus sp. nov., with yellow diffusible pigment.</title>
        <authorList>
            <person name="He Y."/>
            <person name="Yang E."/>
            <person name="Xu J."/>
            <person name="Sun Y."/>
            <person name="Sun L."/>
        </authorList>
    </citation>
    <scope>NUCLEOTIDE SEQUENCE</scope>
    <source>
        <strain evidence="1">Q6</strain>
    </source>
</reference>
<organism evidence="1 2">
    <name type="scientific">Streptomyces citrinus</name>
    <dbReference type="NCBI Taxonomy" id="3118173"/>
    <lineage>
        <taxon>Bacteria</taxon>
        <taxon>Bacillati</taxon>
        <taxon>Actinomycetota</taxon>
        <taxon>Actinomycetes</taxon>
        <taxon>Kitasatosporales</taxon>
        <taxon>Streptomycetaceae</taxon>
        <taxon>Streptomyces</taxon>
    </lineage>
</organism>
<accession>A0ACD5AHG8</accession>
<evidence type="ECO:0000313" key="2">
    <source>
        <dbReference type="Proteomes" id="UP001432251"/>
    </source>
</evidence>
<keyword evidence="2" id="KW-1185">Reference proteome</keyword>
<evidence type="ECO:0000313" key="1">
    <source>
        <dbReference type="EMBL" id="WWQ65308.1"/>
    </source>
</evidence>
<protein>
    <submittedName>
        <fullName evidence="1">Uncharacterized protein</fullName>
    </submittedName>
</protein>